<dbReference type="InterPro" id="IPR001534">
    <property type="entry name" value="Transthyretin-like"/>
</dbReference>
<dbReference type="OrthoDB" id="73919at2759"/>
<dbReference type="PANTHER" id="PTHR21700:SF24">
    <property type="entry name" value="TRANSTHYRETIN-LIKE FAMILY PROTEIN"/>
    <property type="match status" value="1"/>
</dbReference>
<dbReference type="KEGG" id="nai:NECAME_12061"/>
<comment type="subcellular location">
    <subcellularLocation>
        <location evidence="1">Secreted</location>
    </subcellularLocation>
</comment>
<accession>W2T3V9</accession>
<sequence length="170" mass="19109">MCDDSVSISTISCKDEQCTGYPGTSFFHSFFTMTFSFSSYMNRKGEFMDVIWKIVERVLDSKMGEGRTDLTGCFTLYGTEREITNIDPKVNIYHKCNYWGPCYKKFGITIPDEYITEGSYPKHTFNIGTINLAAEICLDVTVFQLSAISVNQSAGYILLDYGLICGSAIC</sequence>
<gene>
    <name evidence="5" type="ORF">NECAME_12061</name>
</gene>
<evidence type="ECO:0000256" key="2">
    <source>
        <dbReference type="ARBA" id="ARBA00010112"/>
    </source>
</evidence>
<evidence type="ECO:0000256" key="1">
    <source>
        <dbReference type="ARBA" id="ARBA00004613"/>
    </source>
</evidence>
<reference evidence="6" key="1">
    <citation type="journal article" date="2014" name="Nat. Genet.">
        <title>Genome of the human hookworm Necator americanus.</title>
        <authorList>
            <person name="Tang Y.T."/>
            <person name="Gao X."/>
            <person name="Rosa B.A."/>
            <person name="Abubucker S."/>
            <person name="Hallsworth-Pepin K."/>
            <person name="Martin J."/>
            <person name="Tyagi R."/>
            <person name="Heizer E."/>
            <person name="Zhang X."/>
            <person name="Bhonagiri-Palsikar V."/>
            <person name="Minx P."/>
            <person name="Warren W.C."/>
            <person name="Wang Q."/>
            <person name="Zhan B."/>
            <person name="Hotez P.J."/>
            <person name="Sternberg P.W."/>
            <person name="Dougall A."/>
            <person name="Gaze S.T."/>
            <person name="Mulvenna J."/>
            <person name="Sotillo J."/>
            <person name="Ranganathan S."/>
            <person name="Rabelo E.M."/>
            <person name="Wilson R.K."/>
            <person name="Felgner P.L."/>
            <person name="Bethony J."/>
            <person name="Hawdon J.M."/>
            <person name="Gasser R.B."/>
            <person name="Loukas A."/>
            <person name="Mitreva M."/>
        </authorList>
    </citation>
    <scope>NUCLEOTIDE SEQUENCE [LARGE SCALE GENOMIC DNA]</scope>
</reference>
<dbReference type="InterPro" id="IPR038479">
    <property type="entry name" value="Transthyretin-like_sf"/>
</dbReference>
<comment type="similarity">
    <text evidence="2">Belongs to the nematode transthyretin-like family.</text>
</comment>
<dbReference type="Proteomes" id="UP000053676">
    <property type="component" value="Unassembled WGS sequence"/>
</dbReference>
<proteinExistence type="inferred from homology"/>
<evidence type="ECO:0000313" key="6">
    <source>
        <dbReference type="Proteomes" id="UP000053676"/>
    </source>
</evidence>
<dbReference type="EMBL" id="KI660265">
    <property type="protein sequence ID" value="ETN75911.1"/>
    <property type="molecule type" value="Genomic_DNA"/>
</dbReference>
<dbReference type="GO" id="GO:0009986">
    <property type="term" value="C:cell surface"/>
    <property type="evidence" value="ECO:0007669"/>
    <property type="project" value="InterPro"/>
</dbReference>
<protein>
    <submittedName>
        <fullName evidence="5">Transthyretin-like family protein</fullName>
    </submittedName>
</protein>
<dbReference type="AlphaFoldDB" id="W2T3V9"/>
<keyword evidence="4" id="KW-0732">Signal</keyword>
<keyword evidence="6" id="KW-1185">Reference proteome</keyword>
<evidence type="ECO:0000256" key="4">
    <source>
        <dbReference type="ARBA" id="ARBA00022729"/>
    </source>
</evidence>
<dbReference type="GO" id="GO:0005576">
    <property type="term" value="C:extracellular region"/>
    <property type="evidence" value="ECO:0007669"/>
    <property type="project" value="UniProtKB-SubCell"/>
</dbReference>
<dbReference type="Gene3D" id="2.60.40.3330">
    <property type="match status" value="1"/>
</dbReference>
<dbReference type="CTD" id="25352089"/>
<evidence type="ECO:0000256" key="3">
    <source>
        <dbReference type="ARBA" id="ARBA00022525"/>
    </source>
</evidence>
<dbReference type="Pfam" id="PF01060">
    <property type="entry name" value="TTR-52"/>
    <property type="match status" value="1"/>
</dbReference>
<organism evidence="5 6">
    <name type="scientific">Necator americanus</name>
    <name type="common">Human hookworm</name>
    <dbReference type="NCBI Taxonomy" id="51031"/>
    <lineage>
        <taxon>Eukaryota</taxon>
        <taxon>Metazoa</taxon>
        <taxon>Ecdysozoa</taxon>
        <taxon>Nematoda</taxon>
        <taxon>Chromadorea</taxon>
        <taxon>Rhabditida</taxon>
        <taxon>Rhabditina</taxon>
        <taxon>Rhabditomorpha</taxon>
        <taxon>Strongyloidea</taxon>
        <taxon>Ancylostomatidae</taxon>
        <taxon>Bunostominae</taxon>
        <taxon>Necator</taxon>
    </lineage>
</organism>
<dbReference type="GeneID" id="25352089"/>
<name>W2T3V9_NECAM</name>
<dbReference type="PANTHER" id="PTHR21700">
    <property type="entry name" value="TRANSTHYRETIN-LIKE FAMILY PROTEIN-RELATED"/>
    <property type="match status" value="1"/>
</dbReference>
<evidence type="ECO:0000313" key="5">
    <source>
        <dbReference type="EMBL" id="ETN75911.1"/>
    </source>
</evidence>
<keyword evidence="3" id="KW-0964">Secreted</keyword>